<evidence type="ECO:0000259" key="8">
    <source>
        <dbReference type="PROSITE" id="PS50893"/>
    </source>
</evidence>
<dbReference type="Pfam" id="PF00005">
    <property type="entry name" value="ABC_tran"/>
    <property type="match status" value="1"/>
</dbReference>
<dbReference type="GO" id="GO:0005524">
    <property type="term" value="F:ATP binding"/>
    <property type="evidence" value="ECO:0007669"/>
    <property type="project" value="UniProtKB-KW"/>
</dbReference>
<dbReference type="InterPro" id="IPR003593">
    <property type="entry name" value="AAA+_ATPase"/>
</dbReference>
<dbReference type="GO" id="GO:0055085">
    <property type="term" value="P:transmembrane transport"/>
    <property type="evidence" value="ECO:0007669"/>
    <property type="project" value="UniProtKB-ARBA"/>
</dbReference>
<dbReference type="InterPro" id="IPR003439">
    <property type="entry name" value="ABC_transporter-like_ATP-bd"/>
</dbReference>
<evidence type="ECO:0000256" key="1">
    <source>
        <dbReference type="ARBA" id="ARBA00004417"/>
    </source>
</evidence>
<dbReference type="PANTHER" id="PTHR43297:SF2">
    <property type="entry name" value="DIPEPTIDE TRANSPORT ATP-BINDING PROTEIN DPPD"/>
    <property type="match status" value="1"/>
</dbReference>
<dbReference type="Gene3D" id="3.40.50.300">
    <property type="entry name" value="P-loop containing nucleotide triphosphate hydrolases"/>
    <property type="match status" value="1"/>
</dbReference>
<keyword evidence="5" id="KW-0547">Nucleotide-binding</keyword>
<dbReference type="SMART" id="SM00382">
    <property type="entry name" value="AAA"/>
    <property type="match status" value="1"/>
</dbReference>
<keyword evidence="6 9" id="KW-0067">ATP-binding</keyword>
<comment type="subcellular location">
    <subcellularLocation>
        <location evidence="1">Cell inner membrane</location>
        <topology evidence="1">Peripheral membrane protein</topology>
    </subcellularLocation>
</comment>
<gene>
    <name evidence="9" type="ORF">C0081_04165</name>
</gene>
<evidence type="ECO:0000256" key="3">
    <source>
        <dbReference type="ARBA" id="ARBA00022448"/>
    </source>
</evidence>
<dbReference type="AlphaFoldDB" id="A0A2N5XVG2"/>
<proteinExistence type="inferred from homology"/>
<evidence type="ECO:0000256" key="6">
    <source>
        <dbReference type="ARBA" id="ARBA00022840"/>
    </source>
</evidence>
<sequence length="306" mass="33690">MNTSNQPDGAPTNAANKGEAPLISVKNLHVCFATPKGPVHAVRGISFDLGRERLGIVGESGSGKSQTGRALLRLTAGNGSIEADELLFDGMDLMRADEKCMRSIRGSRISMIMQDPKYSLNPVMTVGAQIAESCRQHETVSKSEAKQRALAMLETVRIREPEKVYRLYPHQVSGGMGQRIMIAMMLITNPQVMIADEPTSALDVTVQMQVLALLDDMVRERGMGLVLISHDLHLVSSFCDRVLVMYGGRIMESLDAKHLDRAKHPYTKGLLNCLPRLDGTHSDLPVLKRDPAWMTDDLDLQRGEQS</sequence>
<dbReference type="GO" id="GO:0016887">
    <property type="term" value="F:ATP hydrolysis activity"/>
    <property type="evidence" value="ECO:0007669"/>
    <property type="project" value="InterPro"/>
</dbReference>
<dbReference type="InterPro" id="IPR027417">
    <property type="entry name" value="P-loop_NTPase"/>
</dbReference>
<comment type="caution">
    <text evidence="9">The sequence shown here is derived from an EMBL/GenBank/DDBJ whole genome shotgun (WGS) entry which is preliminary data.</text>
</comment>
<keyword evidence="7" id="KW-0472">Membrane</keyword>
<dbReference type="RefSeq" id="WP_101532563.1">
    <property type="nucleotide sequence ID" value="NZ_JBFHIU010000109.1"/>
</dbReference>
<evidence type="ECO:0000256" key="4">
    <source>
        <dbReference type="ARBA" id="ARBA00022475"/>
    </source>
</evidence>
<dbReference type="OrthoDB" id="9815712at2"/>
<evidence type="ECO:0000256" key="5">
    <source>
        <dbReference type="ARBA" id="ARBA00022741"/>
    </source>
</evidence>
<evidence type="ECO:0000256" key="2">
    <source>
        <dbReference type="ARBA" id="ARBA00005417"/>
    </source>
</evidence>
<name>A0A2N5XVG2_9HYPH</name>
<dbReference type="SUPFAM" id="SSF52540">
    <property type="entry name" value="P-loop containing nucleoside triphosphate hydrolases"/>
    <property type="match status" value="1"/>
</dbReference>
<dbReference type="FunFam" id="3.40.50.300:FF:000016">
    <property type="entry name" value="Oligopeptide ABC transporter ATP-binding component"/>
    <property type="match status" value="1"/>
</dbReference>
<dbReference type="EMBL" id="PKUQ01000005">
    <property type="protein sequence ID" value="PLW78501.1"/>
    <property type="molecule type" value="Genomic_DNA"/>
</dbReference>
<dbReference type="PROSITE" id="PS50893">
    <property type="entry name" value="ABC_TRANSPORTER_2"/>
    <property type="match status" value="1"/>
</dbReference>
<keyword evidence="3" id="KW-0813">Transport</keyword>
<dbReference type="Proteomes" id="UP000234881">
    <property type="component" value="Unassembled WGS sequence"/>
</dbReference>
<comment type="similarity">
    <text evidence="2">Belongs to the ABC transporter superfamily.</text>
</comment>
<organism evidence="9 10">
    <name type="scientific">Cohaesibacter celericrescens</name>
    <dbReference type="NCBI Taxonomy" id="2067669"/>
    <lineage>
        <taxon>Bacteria</taxon>
        <taxon>Pseudomonadati</taxon>
        <taxon>Pseudomonadota</taxon>
        <taxon>Alphaproteobacteria</taxon>
        <taxon>Hyphomicrobiales</taxon>
        <taxon>Cohaesibacteraceae</taxon>
    </lineage>
</organism>
<evidence type="ECO:0000313" key="10">
    <source>
        <dbReference type="Proteomes" id="UP000234881"/>
    </source>
</evidence>
<accession>A0A2N5XVG2</accession>
<dbReference type="CDD" id="cd03257">
    <property type="entry name" value="ABC_NikE_OppD_transporters"/>
    <property type="match status" value="1"/>
</dbReference>
<dbReference type="PANTHER" id="PTHR43297">
    <property type="entry name" value="OLIGOPEPTIDE TRANSPORT ATP-BINDING PROTEIN APPD"/>
    <property type="match status" value="1"/>
</dbReference>
<dbReference type="GO" id="GO:0005886">
    <property type="term" value="C:plasma membrane"/>
    <property type="evidence" value="ECO:0007669"/>
    <property type="project" value="UniProtKB-SubCell"/>
</dbReference>
<keyword evidence="10" id="KW-1185">Reference proteome</keyword>
<dbReference type="InterPro" id="IPR050388">
    <property type="entry name" value="ABC_Ni/Peptide_Import"/>
</dbReference>
<evidence type="ECO:0000313" key="9">
    <source>
        <dbReference type="EMBL" id="PLW78501.1"/>
    </source>
</evidence>
<evidence type="ECO:0000256" key="7">
    <source>
        <dbReference type="ARBA" id="ARBA00023136"/>
    </source>
</evidence>
<keyword evidence="4" id="KW-1003">Cell membrane</keyword>
<protein>
    <submittedName>
        <fullName evidence="9">Peptide ABC transporter ATP-binding protein</fullName>
    </submittedName>
</protein>
<feature type="domain" description="ABC transporter" evidence="8">
    <location>
        <begin position="25"/>
        <end position="272"/>
    </location>
</feature>
<reference evidence="9 10" key="1">
    <citation type="submission" date="2018-01" db="EMBL/GenBank/DDBJ databases">
        <title>The draft genome sequence of Cohaesibacter sp. H1304.</title>
        <authorList>
            <person name="Wang N.-N."/>
            <person name="Du Z.-J."/>
        </authorList>
    </citation>
    <scope>NUCLEOTIDE SEQUENCE [LARGE SCALE GENOMIC DNA]</scope>
    <source>
        <strain evidence="9 10">H1304</strain>
    </source>
</reference>